<dbReference type="Pfam" id="PF08666">
    <property type="entry name" value="SAF"/>
    <property type="match status" value="1"/>
</dbReference>
<dbReference type="CDD" id="cd11614">
    <property type="entry name" value="SAF_CpaB_FlgA_like"/>
    <property type="match status" value="1"/>
</dbReference>
<evidence type="ECO:0000313" key="4">
    <source>
        <dbReference type="EMBL" id="MDN7078620.1"/>
    </source>
</evidence>
<dbReference type="InterPro" id="IPR013974">
    <property type="entry name" value="SAF"/>
</dbReference>
<dbReference type="SMART" id="SM00858">
    <property type="entry name" value="SAF"/>
    <property type="match status" value="1"/>
</dbReference>
<gene>
    <name evidence="5" type="ORF">CN398_12305</name>
    <name evidence="4" type="ORF">FLM80_16260</name>
</gene>
<dbReference type="AlphaFoldDB" id="A0A9X6VBU4"/>
<dbReference type="Proteomes" id="UP001168357">
    <property type="component" value="Unassembled WGS sequence"/>
</dbReference>
<sequence>MKTKQVAITIAQMGAVILFAGGFYYFTQKQMEPTTVWQFNRDIPANTQITEGDLVKTTIPAQAVTKGFALSPKDIVGKYNNSKLVTGEYALKQKLVDKKNIDPFESMDLTKYRKISLPITYIDGLGGNVKRGDKVDLVFVGEGEKAGEGSGKGFKYSKAFLQDILVYNVTTDDGFRYTDRSEGVKGDEAGDMQDGKDIQSGGEGGKLSTVTLAVTLDQAEQISARLKSGNIRIVGRFDDSQNYDTAGFIVGEYDKVFSGEGLAESNK</sequence>
<organism evidence="5 6">
    <name type="scientific">Bacillus thuringiensis</name>
    <dbReference type="NCBI Taxonomy" id="1428"/>
    <lineage>
        <taxon>Bacteria</taxon>
        <taxon>Bacillati</taxon>
        <taxon>Bacillota</taxon>
        <taxon>Bacilli</taxon>
        <taxon>Bacillales</taxon>
        <taxon>Bacillaceae</taxon>
        <taxon>Bacillus</taxon>
        <taxon>Bacillus cereus group</taxon>
    </lineage>
</organism>
<accession>A0A9X6VBU4</accession>
<evidence type="ECO:0000313" key="6">
    <source>
        <dbReference type="Proteomes" id="UP000220397"/>
    </source>
</evidence>
<feature type="compositionally biased region" description="Basic and acidic residues" evidence="1">
    <location>
        <begin position="181"/>
        <end position="197"/>
    </location>
</feature>
<dbReference type="RefSeq" id="WP_000851043.1">
    <property type="nucleotide sequence ID" value="NZ_CAKJXA010000023.1"/>
</dbReference>
<dbReference type="Pfam" id="PF16976">
    <property type="entry name" value="RcpC"/>
    <property type="match status" value="1"/>
</dbReference>
<dbReference type="InterPro" id="IPR031571">
    <property type="entry name" value="RcpC_dom"/>
</dbReference>
<evidence type="ECO:0000313" key="5">
    <source>
        <dbReference type="EMBL" id="PFB07567.1"/>
    </source>
</evidence>
<reference evidence="4" key="2">
    <citation type="submission" date="2019-07" db="EMBL/GenBank/DDBJ databases">
        <title>Draft Genome Sequence of Bacillus thuringiensis Strain S906, an Isolate Toxic for Coleopteran and Lepidopteran.</title>
        <authorList>
            <person name="Grynberg P."/>
            <person name="Martins E.S."/>
            <person name="Queiroz P.R."/>
            <person name="Togawa R.C."/>
            <person name="Martins N.F."/>
            <person name="Praca L.B."/>
            <person name="Fiuza V."/>
            <person name="Ramos F."/>
            <person name="Silva E."/>
            <person name="Monnerat R.G."/>
        </authorList>
    </citation>
    <scope>NUCLEOTIDE SEQUENCE</scope>
    <source>
        <strain evidence="4">S906</strain>
    </source>
</reference>
<dbReference type="Proteomes" id="UP000220397">
    <property type="component" value="Unassembled WGS sequence"/>
</dbReference>
<feature type="region of interest" description="Disordered" evidence="1">
    <location>
        <begin position="181"/>
        <end position="203"/>
    </location>
</feature>
<keyword evidence="2" id="KW-1133">Transmembrane helix</keyword>
<name>A0A9X6VBU4_BACTU</name>
<evidence type="ECO:0000256" key="2">
    <source>
        <dbReference type="SAM" id="Phobius"/>
    </source>
</evidence>
<evidence type="ECO:0000256" key="1">
    <source>
        <dbReference type="SAM" id="MobiDB-lite"/>
    </source>
</evidence>
<comment type="caution">
    <text evidence="5">The sequence shown here is derived from an EMBL/GenBank/DDBJ whole genome shotgun (WGS) entry which is preliminary data.</text>
</comment>
<protein>
    <submittedName>
        <fullName evidence="5">Flp pilus assembly protein CpaB</fullName>
    </submittedName>
</protein>
<keyword evidence="2" id="KW-0812">Transmembrane</keyword>
<dbReference type="EMBL" id="VIGY01000019">
    <property type="protein sequence ID" value="MDN7078620.1"/>
    <property type="molecule type" value="Genomic_DNA"/>
</dbReference>
<feature type="transmembrane region" description="Helical" evidence="2">
    <location>
        <begin position="6"/>
        <end position="26"/>
    </location>
</feature>
<proteinExistence type="predicted"/>
<dbReference type="EMBL" id="NTUS01000034">
    <property type="protein sequence ID" value="PFB07567.1"/>
    <property type="molecule type" value="Genomic_DNA"/>
</dbReference>
<evidence type="ECO:0000259" key="3">
    <source>
        <dbReference type="SMART" id="SM00858"/>
    </source>
</evidence>
<reference evidence="5 6" key="1">
    <citation type="submission" date="2017-09" db="EMBL/GenBank/DDBJ databases">
        <title>Large-scale bioinformatics analysis of Bacillus genomes uncovers conserved roles of natural products in bacterial physiology.</title>
        <authorList>
            <consortium name="Agbiome Team Llc"/>
            <person name="Bleich R.M."/>
            <person name="Kirk G.J."/>
            <person name="Santa Maria K.C."/>
            <person name="Allen S.E."/>
            <person name="Farag S."/>
            <person name="Shank E.A."/>
            <person name="Bowers A."/>
        </authorList>
    </citation>
    <scope>NUCLEOTIDE SEQUENCE [LARGE SCALE GENOMIC DNA]</scope>
    <source>
        <strain evidence="5 6">AFS015413</strain>
    </source>
</reference>
<keyword evidence="2" id="KW-0472">Membrane</keyword>
<feature type="domain" description="SAF" evidence="3">
    <location>
        <begin position="34"/>
        <end position="96"/>
    </location>
</feature>